<name>A0A1M5X8M9_9FLAO</name>
<dbReference type="STRING" id="421058.SAMN05421866_0012"/>
<dbReference type="EMBL" id="FQWT01000010">
    <property type="protein sequence ID" value="SHH95563.1"/>
    <property type="molecule type" value="Genomic_DNA"/>
</dbReference>
<organism evidence="1 2">
    <name type="scientific">Chryseobacterium oranimense</name>
    <dbReference type="NCBI Taxonomy" id="421058"/>
    <lineage>
        <taxon>Bacteria</taxon>
        <taxon>Pseudomonadati</taxon>
        <taxon>Bacteroidota</taxon>
        <taxon>Flavobacteriia</taxon>
        <taxon>Flavobacteriales</taxon>
        <taxon>Weeksellaceae</taxon>
        <taxon>Chryseobacterium group</taxon>
        <taxon>Chryseobacterium</taxon>
    </lineage>
</organism>
<dbReference type="AlphaFoldDB" id="A0A1M5X8M9"/>
<reference evidence="2" key="1">
    <citation type="submission" date="2016-11" db="EMBL/GenBank/DDBJ databases">
        <authorList>
            <person name="Varghese N."/>
            <person name="Submissions S."/>
        </authorList>
    </citation>
    <scope>NUCLEOTIDE SEQUENCE [LARGE SCALE GENOMIC DNA]</scope>
    <source>
        <strain evidence="2">DSM 19055</strain>
    </source>
</reference>
<evidence type="ECO:0000313" key="1">
    <source>
        <dbReference type="EMBL" id="SHH95563.1"/>
    </source>
</evidence>
<dbReference type="Proteomes" id="UP000184047">
    <property type="component" value="Unassembled WGS sequence"/>
</dbReference>
<evidence type="ECO:0000313" key="2">
    <source>
        <dbReference type="Proteomes" id="UP000184047"/>
    </source>
</evidence>
<accession>A0A1M5X8M9</accession>
<sequence>MSISTIVQLNEKELLDLICKEYKLNRSKAFININYVEDDPWNGGSWTVQVQAPQEPAKSISQVPINLTIQLDEY</sequence>
<keyword evidence="2" id="KW-1185">Reference proteome</keyword>
<gene>
    <name evidence="1" type="ORF">SAMN05421866_0012</name>
</gene>
<protein>
    <submittedName>
        <fullName evidence="1">Uncharacterized protein</fullName>
    </submittedName>
</protein>
<proteinExistence type="predicted"/>